<dbReference type="Gene3D" id="3.10.20.310">
    <property type="entry name" value="membrane protein fhac"/>
    <property type="match status" value="1"/>
</dbReference>
<evidence type="ECO:0000313" key="2">
    <source>
        <dbReference type="EMBL" id="SMP17519.1"/>
    </source>
</evidence>
<accession>A0ABY1NUZ2</accession>
<evidence type="ECO:0000313" key="3">
    <source>
        <dbReference type="Proteomes" id="UP001157911"/>
    </source>
</evidence>
<reference evidence="2 3" key="1">
    <citation type="submission" date="2017-05" db="EMBL/GenBank/DDBJ databases">
        <authorList>
            <person name="Varghese N."/>
            <person name="Submissions S."/>
        </authorList>
    </citation>
    <scope>NUCLEOTIDE SEQUENCE [LARGE SCALE GENOMIC DNA]</scope>
    <source>
        <strain evidence="2 3">DSM 15522</strain>
    </source>
</reference>
<dbReference type="RefSeq" id="WP_283400982.1">
    <property type="nucleotide sequence ID" value="NZ_FXUB01000005.1"/>
</dbReference>
<dbReference type="EMBL" id="FXUB01000005">
    <property type="protein sequence ID" value="SMP17519.1"/>
    <property type="molecule type" value="Genomic_DNA"/>
</dbReference>
<proteinExistence type="predicted"/>
<protein>
    <submittedName>
        <fullName evidence="2">Surface antigen variable number repeat-containing protein</fullName>
    </submittedName>
</protein>
<feature type="domain" description="POTRA" evidence="1">
    <location>
        <begin position="22"/>
        <end position="93"/>
    </location>
</feature>
<dbReference type="Pfam" id="PF07244">
    <property type="entry name" value="POTRA"/>
    <property type="match status" value="1"/>
</dbReference>
<sequence length="384" mass="44289">MKPIKLIVLISLLTTTTCYSAIVESINFIGLKWCKKEFVEREILLKPGEEFSEELLKKSVRNLLNTHLFYKINPLVKKLKNGNVKITFYVKERFPIIPVPKFRLKSDGSYKVGIEIRDYNLSGMGNKLFIGYTKWINTEFSQDRYLYFQLYRLIKQKGSINGNVYSHEDESEKTFKISVASPWFLDREKIHTLTPGTTYLFLRDKDTNKIKHYFFSFLSYSIDRTTDHVYYTSGTLITFYVKTAIPEISSTFTGSFVGSYSKQIHTKNVDSWGYSFLSGTNFGNYVFPLSSGIPGYDDSKSSGKRFLTFSLNYRKAVIDKSVFVKPKLYFGTVFPSRNFLLTPGIEAEIFWAKLVDGIIKLSFFRGIGSNSSSTQANVKFGFRW</sequence>
<dbReference type="InterPro" id="IPR010827">
    <property type="entry name" value="BamA/TamA_POTRA"/>
</dbReference>
<organism evidence="2 3">
    <name type="scientific">Desulfurobacterium pacificum</name>
    <dbReference type="NCBI Taxonomy" id="240166"/>
    <lineage>
        <taxon>Bacteria</taxon>
        <taxon>Pseudomonadati</taxon>
        <taxon>Aquificota</taxon>
        <taxon>Aquificia</taxon>
        <taxon>Desulfurobacteriales</taxon>
        <taxon>Desulfurobacteriaceae</taxon>
        <taxon>Desulfurobacterium</taxon>
    </lineage>
</organism>
<name>A0ABY1NUZ2_9BACT</name>
<keyword evidence="3" id="KW-1185">Reference proteome</keyword>
<evidence type="ECO:0000259" key="1">
    <source>
        <dbReference type="Pfam" id="PF07244"/>
    </source>
</evidence>
<comment type="caution">
    <text evidence="2">The sequence shown here is derived from an EMBL/GenBank/DDBJ whole genome shotgun (WGS) entry which is preliminary data.</text>
</comment>
<dbReference type="Proteomes" id="UP001157911">
    <property type="component" value="Unassembled WGS sequence"/>
</dbReference>
<gene>
    <name evidence="2" type="ORF">SAMN06265339_1536</name>
</gene>